<protein>
    <recommendedName>
        <fullName evidence="4">Endonuclease</fullName>
    </recommendedName>
</protein>
<comment type="similarity">
    <text evidence="1">Belongs to the UPF0102 family.</text>
</comment>
<dbReference type="Proteomes" id="UP001161497">
    <property type="component" value="Chromosome"/>
</dbReference>
<dbReference type="PANTHER" id="PTHR34039:SF1">
    <property type="entry name" value="UPF0102 PROTEIN YRAN"/>
    <property type="match status" value="1"/>
</dbReference>
<evidence type="ECO:0008006" key="4">
    <source>
        <dbReference type="Google" id="ProtNLM"/>
    </source>
</evidence>
<dbReference type="InterPro" id="IPR011335">
    <property type="entry name" value="Restrct_endonuc-II-like"/>
</dbReference>
<dbReference type="SUPFAM" id="SSF52980">
    <property type="entry name" value="Restriction endonuclease-like"/>
    <property type="match status" value="1"/>
</dbReference>
<sequence length="147" mass="17291">MIVSMERIFLLPLLRLLLLKQDPLSVQLWVEKRAAKLATSFLRKIGFIILLRNITIEGYKLDLVCREKQTLVFVVVKGRYLAIFEEWHIRIDQKEKSRLIAAAYGYLKLLKKASVPFRFDTVEILFLEKSFPKVIHTRNVFGKENEL</sequence>
<evidence type="ECO:0000313" key="3">
    <source>
        <dbReference type="Proteomes" id="UP001161497"/>
    </source>
</evidence>
<dbReference type="InterPro" id="IPR003509">
    <property type="entry name" value="UPF0102_YraN-like"/>
</dbReference>
<dbReference type="PANTHER" id="PTHR34039">
    <property type="entry name" value="UPF0102 PROTEIN YRAN"/>
    <property type="match status" value="1"/>
</dbReference>
<evidence type="ECO:0000313" key="2">
    <source>
        <dbReference type="EMBL" id="CAI9085845.1"/>
    </source>
</evidence>
<accession>A0ABM9IDT0</accession>
<keyword evidence="3" id="KW-1185">Reference proteome</keyword>
<reference evidence="2" key="1">
    <citation type="submission" date="2023-03" db="EMBL/GenBank/DDBJ databases">
        <authorList>
            <person name="Cremers G."/>
            <person name="Picone N."/>
        </authorList>
    </citation>
    <scope>NUCLEOTIDE SEQUENCE</scope>
    <source>
        <strain evidence="2">Sample_alias</strain>
    </source>
</reference>
<organism evidence="2 3">
    <name type="scientific">Candidatus Methylacidiphilum fumarolicum</name>
    <dbReference type="NCBI Taxonomy" id="591154"/>
    <lineage>
        <taxon>Bacteria</taxon>
        <taxon>Pseudomonadati</taxon>
        <taxon>Verrucomicrobiota</taxon>
        <taxon>Methylacidiphilae</taxon>
        <taxon>Methylacidiphilales</taxon>
        <taxon>Methylacidiphilaceae</taxon>
        <taxon>Methylacidiphilum (ex Ratnadevi et al. 2023)</taxon>
    </lineage>
</organism>
<dbReference type="RefSeq" id="WP_079199475.1">
    <property type="nucleotide sequence ID" value="NZ_JAHXRZ010000015.1"/>
</dbReference>
<gene>
    <name evidence="2" type="ORF">MFUM_1504</name>
</gene>
<proteinExistence type="inferred from homology"/>
<evidence type="ECO:0000256" key="1">
    <source>
        <dbReference type="ARBA" id="ARBA00006738"/>
    </source>
</evidence>
<dbReference type="EMBL" id="OX458932">
    <property type="protein sequence ID" value="CAI9085845.1"/>
    <property type="molecule type" value="Genomic_DNA"/>
</dbReference>
<dbReference type="Gene3D" id="3.40.1350.10">
    <property type="match status" value="1"/>
</dbReference>
<dbReference type="InterPro" id="IPR011856">
    <property type="entry name" value="tRNA_endonuc-like_dom_sf"/>
</dbReference>
<name>A0ABM9IDT0_9BACT</name>
<dbReference type="Pfam" id="PF02021">
    <property type="entry name" value="UPF0102"/>
    <property type="match status" value="1"/>
</dbReference>